<dbReference type="Proteomes" id="UP000823388">
    <property type="component" value="Chromosome 9N"/>
</dbReference>
<feature type="transmembrane region" description="Helical" evidence="1">
    <location>
        <begin position="283"/>
        <end position="309"/>
    </location>
</feature>
<gene>
    <name evidence="4" type="ORF">PVAP13_9NG473500</name>
</gene>
<protein>
    <recommendedName>
        <fullName evidence="3">DUF4220 domain-containing protein</fullName>
    </recommendedName>
</protein>
<feature type="signal peptide" evidence="2">
    <location>
        <begin position="1"/>
        <end position="21"/>
    </location>
</feature>
<feature type="transmembrane region" description="Helical" evidence="1">
    <location>
        <begin position="252"/>
        <end position="271"/>
    </location>
</feature>
<evidence type="ECO:0000313" key="4">
    <source>
        <dbReference type="EMBL" id="KAG2538903.1"/>
    </source>
</evidence>
<keyword evidence="1" id="KW-0812">Transmembrane</keyword>
<evidence type="ECO:0000313" key="5">
    <source>
        <dbReference type="Proteomes" id="UP000823388"/>
    </source>
</evidence>
<organism evidence="4 5">
    <name type="scientific">Panicum virgatum</name>
    <name type="common">Blackwell switchgrass</name>
    <dbReference type="NCBI Taxonomy" id="38727"/>
    <lineage>
        <taxon>Eukaryota</taxon>
        <taxon>Viridiplantae</taxon>
        <taxon>Streptophyta</taxon>
        <taxon>Embryophyta</taxon>
        <taxon>Tracheophyta</taxon>
        <taxon>Spermatophyta</taxon>
        <taxon>Magnoliopsida</taxon>
        <taxon>Liliopsida</taxon>
        <taxon>Poales</taxon>
        <taxon>Poaceae</taxon>
        <taxon>PACMAD clade</taxon>
        <taxon>Panicoideae</taxon>
        <taxon>Panicodae</taxon>
        <taxon>Paniceae</taxon>
        <taxon>Panicinae</taxon>
        <taxon>Panicum</taxon>
        <taxon>Panicum sect. Hiantes</taxon>
    </lineage>
</organism>
<dbReference type="Pfam" id="PF13968">
    <property type="entry name" value="DUF4220"/>
    <property type="match status" value="1"/>
</dbReference>
<evidence type="ECO:0000256" key="2">
    <source>
        <dbReference type="SAM" id="SignalP"/>
    </source>
</evidence>
<comment type="caution">
    <text evidence="4">The sequence shown here is derived from an EMBL/GenBank/DDBJ whole genome shotgun (WGS) entry which is preliminary data.</text>
</comment>
<keyword evidence="2" id="KW-0732">Signal</keyword>
<dbReference type="PANTHER" id="PTHR31325">
    <property type="entry name" value="OS01G0798800 PROTEIN-RELATED"/>
    <property type="match status" value="1"/>
</dbReference>
<keyword evidence="1" id="KW-0472">Membrane</keyword>
<sequence>MADYVATYLLGRLTLLVAVAGNNGTRRQEMALFWTPFLLLHLGGQETITAFSMEDNTLWKRRLLDLASQVTMAVYVVGKQWREYSQLVAPMALMFVCGAVKYSERIWALRAAAVRAPGSSSMASLADLAYDEGGRESDYRHAVLSMYYERLVSISSGDSVFERVMEAAFAELPASLDFFMDVTPSDVSGFTNAYDNIQSYLMDLKSSKNRDGMVYKMAEVQVSLIHDYLYTKFGAVRFQAPRSSWHPTMGAALQWLGSLGLTSVALVLFAMASDGYGRRSDVVISFILLVGAVVIEISSIFIALVSSYWAGTGGVANRLHLHARDWSGKMAQYMFDDASLMEDEDEDEDRPQAAAAVRAAISWMLASIKTTTTPDVAVSPEVMKLLLDNVLGIATYLRSHNWDFSRFQGQWAQWVADRVEDDDYDRPAYRPAYKSLNASGIKELGFVPSVVVWHLVTSICLLDGDSPAELTNPCKELSNYIMYLVAKCSVMVDSNGHVVIARILRDPEMRSSLHAELHQPEGFISKLREGDKD</sequence>
<feature type="chain" id="PRO_5035830929" description="DUF4220 domain-containing protein" evidence="2">
    <location>
        <begin position="22"/>
        <end position="533"/>
    </location>
</feature>
<feature type="domain" description="DUF4220" evidence="3">
    <location>
        <begin position="1"/>
        <end position="334"/>
    </location>
</feature>
<evidence type="ECO:0000256" key="1">
    <source>
        <dbReference type="SAM" id="Phobius"/>
    </source>
</evidence>
<dbReference type="InterPro" id="IPR025315">
    <property type="entry name" value="DUF4220"/>
</dbReference>
<reference evidence="4" key="1">
    <citation type="submission" date="2020-05" db="EMBL/GenBank/DDBJ databases">
        <title>WGS assembly of Panicum virgatum.</title>
        <authorList>
            <person name="Lovell J.T."/>
            <person name="Jenkins J."/>
            <person name="Shu S."/>
            <person name="Juenger T.E."/>
            <person name="Schmutz J."/>
        </authorList>
    </citation>
    <scope>NUCLEOTIDE SEQUENCE</scope>
    <source>
        <strain evidence="4">AP13</strain>
    </source>
</reference>
<name>A0A8T0MQY5_PANVG</name>
<keyword evidence="1" id="KW-1133">Transmembrane helix</keyword>
<dbReference type="EMBL" id="CM029054">
    <property type="protein sequence ID" value="KAG2538903.1"/>
    <property type="molecule type" value="Genomic_DNA"/>
</dbReference>
<evidence type="ECO:0000259" key="3">
    <source>
        <dbReference type="Pfam" id="PF13968"/>
    </source>
</evidence>
<accession>A0A8T0MQY5</accession>
<dbReference type="AlphaFoldDB" id="A0A8T0MQY5"/>
<keyword evidence="5" id="KW-1185">Reference proteome</keyword>
<proteinExistence type="predicted"/>